<accession>A0A6A6UAJ6</accession>
<dbReference type="Proteomes" id="UP000799302">
    <property type="component" value="Unassembled WGS sequence"/>
</dbReference>
<dbReference type="OrthoDB" id="3507075at2759"/>
<dbReference type="Pfam" id="PF01636">
    <property type="entry name" value="APH"/>
    <property type="match status" value="1"/>
</dbReference>
<dbReference type="InterPro" id="IPR002575">
    <property type="entry name" value="Aminoglycoside_PTrfase"/>
</dbReference>
<organism evidence="2 3">
    <name type="scientific">Microthyrium microscopicum</name>
    <dbReference type="NCBI Taxonomy" id="703497"/>
    <lineage>
        <taxon>Eukaryota</taxon>
        <taxon>Fungi</taxon>
        <taxon>Dikarya</taxon>
        <taxon>Ascomycota</taxon>
        <taxon>Pezizomycotina</taxon>
        <taxon>Dothideomycetes</taxon>
        <taxon>Dothideomycetes incertae sedis</taxon>
        <taxon>Microthyriales</taxon>
        <taxon>Microthyriaceae</taxon>
        <taxon>Microthyrium</taxon>
    </lineage>
</organism>
<evidence type="ECO:0000313" key="3">
    <source>
        <dbReference type="Proteomes" id="UP000799302"/>
    </source>
</evidence>
<dbReference type="InterPro" id="IPR011009">
    <property type="entry name" value="Kinase-like_dom_sf"/>
</dbReference>
<evidence type="ECO:0000259" key="1">
    <source>
        <dbReference type="Pfam" id="PF01636"/>
    </source>
</evidence>
<dbReference type="EMBL" id="MU004236">
    <property type="protein sequence ID" value="KAF2668333.1"/>
    <property type="molecule type" value="Genomic_DNA"/>
</dbReference>
<evidence type="ECO:0000313" key="2">
    <source>
        <dbReference type="EMBL" id="KAF2668333.1"/>
    </source>
</evidence>
<dbReference type="AlphaFoldDB" id="A0A6A6UAJ6"/>
<reference evidence="2" key="1">
    <citation type="journal article" date="2020" name="Stud. Mycol.">
        <title>101 Dothideomycetes genomes: a test case for predicting lifestyles and emergence of pathogens.</title>
        <authorList>
            <person name="Haridas S."/>
            <person name="Albert R."/>
            <person name="Binder M."/>
            <person name="Bloem J."/>
            <person name="Labutti K."/>
            <person name="Salamov A."/>
            <person name="Andreopoulos B."/>
            <person name="Baker S."/>
            <person name="Barry K."/>
            <person name="Bills G."/>
            <person name="Bluhm B."/>
            <person name="Cannon C."/>
            <person name="Castanera R."/>
            <person name="Culley D."/>
            <person name="Daum C."/>
            <person name="Ezra D."/>
            <person name="Gonzalez J."/>
            <person name="Henrissat B."/>
            <person name="Kuo A."/>
            <person name="Liang C."/>
            <person name="Lipzen A."/>
            <person name="Lutzoni F."/>
            <person name="Magnuson J."/>
            <person name="Mondo S."/>
            <person name="Nolan M."/>
            <person name="Ohm R."/>
            <person name="Pangilinan J."/>
            <person name="Park H.-J."/>
            <person name="Ramirez L."/>
            <person name="Alfaro M."/>
            <person name="Sun H."/>
            <person name="Tritt A."/>
            <person name="Yoshinaga Y."/>
            <person name="Zwiers L.-H."/>
            <person name="Turgeon B."/>
            <person name="Goodwin S."/>
            <person name="Spatafora J."/>
            <person name="Crous P."/>
            <person name="Grigoriev I."/>
        </authorList>
    </citation>
    <scope>NUCLEOTIDE SEQUENCE</scope>
    <source>
        <strain evidence="2">CBS 115976</strain>
    </source>
</reference>
<keyword evidence="3" id="KW-1185">Reference proteome</keyword>
<protein>
    <recommendedName>
        <fullName evidence="1">Aminoglycoside phosphotransferase domain-containing protein</fullName>
    </recommendedName>
</protein>
<dbReference type="SUPFAM" id="SSF56112">
    <property type="entry name" value="Protein kinase-like (PK-like)"/>
    <property type="match status" value="1"/>
</dbReference>
<name>A0A6A6UAJ6_9PEZI</name>
<dbReference type="Gene3D" id="3.90.1200.10">
    <property type="match status" value="1"/>
</dbReference>
<sequence>MAPGAIAITTSLPPATSNGLAKKGRIRHGSVGQREAEAHVPTLKNQGKSDCAVRIIGITEVKAGIPTEKLSNSKNGEFWKDPEINLILSNAGSTVQVSPTSSSFAIKRSRALQAKKESRRPALTMRTSSSQNVKKFHYGGPHVVANDATVRRLTSGMWAVRKEAFVGAKQDGGRLLKQIEKQILFSSRCRTGNLQYVSAPEIYGINLPGKDVAAGSIGIDMEYIPFSDAKFIMLEKDRATNEWVAETAIELVDYNFSMSKTAPLGELLPEFEKKALSIKSAMLKSKMVADNEALLVTHQIDRVLEHYRQMPSAEVPVGFCHGDLTLANMLIDPENRELCVFDFLDSFVESPLQDIAKLLQDVRHQWFLTQTTVPEDRRPRMVSLLSMYYEKVKAAYCDYALWDLVPLFEFFCLARILPYFTELKEKHCILNGLERIYNDLFGDLDSKRANELLEPRHVDLERPYSPHDRKVTVIVPALGPAMETQYASGSVKLLTLNSNGRPIIVNSIASLDTTNVSRIVVVVLNSLVETKCGSTTGFENLFDGLEACKRSKMEFIYSSTQSSDACESVTLAIHEAKITGPIFIKDADNDFKTEVMDGNYVNFTSVVREDHPANPWQQSLRPDLVDAMKKSYVSFVYDNVISNVAYGSFISSNFCCGGWSFLSAGLFLDAVNSLRDLLATSGLEHGSKRGELRVVDVLWQLVSEGHLFFGIKAEDYQDWGSNAAWLASINTRL</sequence>
<feature type="domain" description="Aminoglycoside phosphotransferase" evidence="1">
    <location>
        <begin position="294"/>
        <end position="365"/>
    </location>
</feature>
<proteinExistence type="predicted"/>
<gene>
    <name evidence="2" type="ORF">BT63DRAFT_440515</name>
</gene>